<dbReference type="EMBL" id="VGJX01000939">
    <property type="protein sequence ID" value="MBM3276259.1"/>
    <property type="molecule type" value="Genomic_DNA"/>
</dbReference>
<dbReference type="CDD" id="cd04923">
    <property type="entry name" value="ACT_AK-LysC-DapG-like_2"/>
    <property type="match status" value="1"/>
</dbReference>
<evidence type="ECO:0000256" key="8">
    <source>
        <dbReference type="ARBA" id="ARBA00022840"/>
    </source>
</evidence>
<dbReference type="Gene3D" id="3.30.2130.10">
    <property type="entry name" value="VC0802-like"/>
    <property type="match status" value="1"/>
</dbReference>
<dbReference type="PANTHER" id="PTHR21499:SF3">
    <property type="entry name" value="ASPARTOKINASE"/>
    <property type="match status" value="1"/>
</dbReference>
<evidence type="ECO:0000256" key="10">
    <source>
        <dbReference type="ARBA" id="ARBA00047872"/>
    </source>
</evidence>
<evidence type="ECO:0000313" key="13">
    <source>
        <dbReference type="Proteomes" id="UP000703893"/>
    </source>
</evidence>
<comment type="caution">
    <text evidence="12">The sequence shown here is derived from an EMBL/GenBank/DDBJ whole genome shotgun (WGS) entry which is preliminary data.</text>
</comment>
<proteinExistence type="inferred from homology"/>
<dbReference type="InterPro" id="IPR002912">
    <property type="entry name" value="ACT_dom"/>
</dbReference>
<evidence type="ECO:0000256" key="9">
    <source>
        <dbReference type="ARBA" id="ARBA00023154"/>
    </source>
</evidence>
<comment type="pathway">
    <text evidence="2">Amino-acid biosynthesis; L-threonine biosynthesis; L-threonine from L-aspartate: step 1/5.</text>
</comment>
<feature type="domain" description="ACT" evidence="11">
    <location>
        <begin position="101"/>
        <end position="172"/>
    </location>
</feature>
<gene>
    <name evidence="12" type="ORF">FJZ00_13985</name>
</gene>
<sequence length="172" mass="18157">EQLEIRNPVNGVTADLNQAKVALLEVPDRPGIASLIFGRLAEKGINVDVISQSVHGGTIQDVAFTLALDDLPQAKEIAEHLQAEIGAKGVVTDNQVAKVSIVGAGMINHPGTAAQMFAALADAGINIQMISTSEIKVSCVIERSRALEAIQVVHRQFALHEEAAQPVVLGSR</sequence>
<evidence type="ECO:0000256" key="1">
    <source>
        <dbReference type="ARBA" id="ARBA00004986"/>
    </source>
</evidence>
<dbReference type="Proteomes" id="UP000703893">
    <property type="component" value="Unassembled WGS sequence"/>
</dbReference>
<dbReference type="PANTHER" id="PTHR21499">
    <property type="entry name" value="ASPARTATE KINASE"/>
    <property type="match status" value="1"/>
</dbReference>
<dbReference type="PROSITE" id="PS51671">
    <property type="entry name" value="ACT"/>
    <property type="match status" value="2"/>
</dbReference>
<evidence type="ECO:0000256" key="3">
    <source>
        <dbReference type="ARBA" id="ARBA00010122"/>
    </source>
</evidence>
<keyword evidence="9" id="KW-0457">Lysine biosynthesis</keyword>
<comment type="catalytic activity">
    <reaction evidence="10">
        <text>L-aspartate + ATP = 4-phospho-L-aspartate + ADP</text>
        <dbReference type="Rhea" id="RHEA:23776"/>
        <dbReference type="ChEBI" id="CHEBI:29991"/>
        <dbReference type="ChEBI" id="CHEBI:30616"/>
        <dbReference type="ChEBI" id="CHEBI:57535"/>
        <dbReference type="ChEBI" id="CHEBI:456216"/>
        <dbReference type="EC" id="2.7.2.4"/>
    </reaction>
</comment>
<keyword evidence="7" id="KW-0418">Kinase</keyword>
<name>A0A938BPL7_9BACT</name>
<protein>
    <recommendedName>
        <fullName evidence="4">aspartate kinase</fullName>
        <ecNumber evidence="4">2.7.2.4</ecNumber>
    </recommendedName>
</protein>
<keyword evidence="8" id="KW-0067">ATP-binding</keyword>
<feature type="domain" description="ACT" evidence="11">
    <location>
        <begin position="21"/>
        <end position="95"/>
    </location>
</feature>
<accession>A0A938BPL7</accession>
<organism evidence="12 13">
    <name type="scientific">Candidatus Tanganyikabacteria bacterium</name>
    <dbReference type="NCBI Taxonomy" id="2961651"/>
    <lineage>
        <taxon>Bacteria</taxon>
        <taxon>Bacillati</taxon>
        <taxon>Candidatus Sericytochromatia</taxon>
        <taxon>Candidatus Tanganyikabacteria</taxon>
    </lineage>
</organism>
<dbReference type="GO" id="GO:0004072">
    <property type="term" value="F:aspartate kinase activity"/>
    <property type="evidence" value="ECO:0007669"/>
    <property type="project" value="UniProtKB-EC"/>
</dbReference>
<dbReference type="SUPFAM" id="SSF55021">
    <property type="entry name" value="ACT-like"/>
    <property type="match status" value="2"/>
</dbReference>
<dbReference type="CDD" id="cd04913">
    <property type="entry name" value="ACT_AKii-LysC-BS-like_1"/>
    <property type="match status" value="1"/>
</dbReference>
<evidence type="ECO:0000256" key="7">
    <source>
        <dbReference type="ARBA" id="ARBA00022777"/>
    </source>
</evidence>
<dbReference type="GO" id="GO:0005524">
    <property type="term" value="F:ATP binding"/>
    <property type="evidence" value="ECO:0007669"/>
    <property type="project" value="UniProtKB-KW"/>
</dbReference>
<evidence type="ECO:0000256" key="5">
    <source>
        <dbReference type="ARBA" id="ARBA00022679"/>
    </source>
</evidence>
<dbReference type="GO" id="GO:0005829">
    <property type="term" value="C:cytosol"/>
    <property type="evidence" value="ECO:0007669"/>
    <property type="project" value="TreeGrafter"/>
</dbReference>
<dbReference type="Pfam" id="PF01842">
    <property type="entry name" value="ACT"/>
    <property type="match status" value="1"/>
</dbReference>
<dbReference type="FunFam" id="3.30.2130.10:FF:000002">
    <property type="entry name" value="Aspartokinase"/>
    <property type="match status" value="1"/>
</dbReference>
<evidence type="ECO:0000256" key="2">
    <source>
        <dbReference type="ARBA" id="ARBA00005139"/>
    </source>
</evidence>
<dbReference type="GO" id="GO:0009089">
    <property type="term" value="P:lysine biosynthetic process via diaminopimelate"/>
    <property type="evidence" value="ECO:0007669"/>
    <property type="project" value="TreeGrafter"/>
</dbReference>
<dbReference type="EC" id="2.7.2.4" evidence="4"/>
<dbReference type="InterPro" id="IPR045865">
    <property type="entry name" value="ACT-like_dom_sf"/>
</dbReference>
<dbReference type="AlphaFoldDB" id="A0A938BPL7"/>
<keyword evidence="6" id="KW-0547">Nucleotide-binding</keyword>
<keyword evidence="5" id="KW-0808">Transferase</keyword>
<reference evidence="12 13" key="1">
    <citation type="submission" date="2019-03" db="EMBL/GenBank/DDBJ databases">
        <title>Lake Tanganyika Metagenome-Assembled Genomes (MAGs).</title>
        <authorList>
            <person name="Tran P."/>
        </authorList>
    </citation>
    <scope>NUCLEOTIDE SEQUENCE [LARGE SCALE GENOMIC DNA]</scope>
    <source>
        <strain evidence="12">K_DeepCast_65m_m2_236</strain>
    </source>
</reference>
<evidence type="ECO:0000256" key="4">
    <source>
        <dbReference type="ARBA" id="ARBA00013059"/>
    </source>
</evidence>
<evidence type="ECO:0000259" key="11">
    <source>
        <dbReference type="PROSITE" id="PS51671"/>
    </source>
</evidence>
<comment type="pathway">
    <text evidence="1">Amino-acid biosynthesis; L-methionine biosynthesis via de novo pathway; L-homoserine from L-aspartate: step 1/3.</text>
</comment>
<comment type="similarity">
    <text evidence="3">Belongs to the aspartokinase family.</text>
</comment>
<dbReference type="Pfam" id="PF22468">
    <property type="entry name" value="ACT_9"/>
    <property type="match status" value="1"/>
</dbReference>
<evidence type="ECO:0000256" key="6">
    <source>
        <dbReference type="ARBA" id="ARBA00022741"/>
    </source>
</evidence>
<keyword evidence="9" id="KW-0028">Amino-acid biosynthesis</keyword>
<feature type="non-terminal residue" evidence="12">
    <location>
        <position position="1"/>
    </location>
</feature>
<evidence type="ECO:0000313" key="12">
    <source>
        <dbReference type="EMBL" id="MBM3276259.1"/>
    </source>
</evidence>
<dbReference type="GO" id="GO:0009090">
    <property type="term" value="P:homoserine biosynthetic process"/>
    <property type="evidence" value="ECO:0007669"/>
    <property type="project" value="TreeGrafter"/>
</dbReference>
<dbReference type="InterPro" id="IPR054352">
    <property type="entry name" value="ACT_Aspartokinase"/>
</dbReference>